<organism evidence="3 4">
    <name type="scientific">Rhynchophorus ferrugineus</name>
    <name type="common">Red palm weevil</name>
    <name type="synonym">Curculio ferrugineus</name>
    <dbReference type="NCBI Taxonomy" id="354439"/>
    <lineage>
        <taxon>Eukaryota</taxon>
        <taxon>Metazoa</taxon>
        <taxon>Ecdysozoa</taxon>
        <taxon>Arthropoda</taxon>
        <taxon>Hexapoda</taxon>
        <taxon>Insecta</taxon>
        <taxon>Pterygota</taxon>
        <taxon>Neoptera</taxon>
        <taxon>Endopterygota</taxon>
        <taxon>Coleoptera</taxon>
        <taxon>Polyphaga</taxon>
        <taxon>Cucujiformia</taxon>
        <taxon>Curculionidae</taxon>
        <taxon>Dryophthorinae</taxon>
        <taxon>Rhynchophorus</taxon>
    </lineage>
</organism>
<accession>A0A834M1F1</accession>
<feature type="compositionally biased region" description="Basic and acidic residues" evidence="1">
    <location>
        <begin position="21"/>
        <end position="31"/>
    </location>
</feature>
<protein>
    <submittedName>
        <fullName evidence="3">Uncharacterized protein</fullName>
    </submittedName>
</protein>
<dbReference type="EMBL" id="JAACXV010018524">
    <property type="protein sequence ID" value="KAF7264061.1"/>
    <property type="molecule type" value="Genomic_DNA"/>
</dbReference>
<keyword evidence="4" id="KW-1185">Reference proteome</keyword>
<proteinExistence type="predicted"/>
<evidence type="ECO:0000313" key="2">
    <source>
        <dbReference type="EMBL" id="KAF7264044.1"/>
    </source>
</evidence>
<feature type="region of interest" description="Disordered" evidence="1">
    <location>
        <begin position="1"/>
        <end position="39"/>
    </location>
</feature>
<comment type="caution">
    <text evidence="3">The sequence shown here is derived from an EMBL/GenBank/DDBJ whole genome shotgun (WGS) entry which is preliminary data.</text>
</comment>
<sequence>MHRYSQRPVPSRTAVPWRHRPGSDRGYRSRENSPTTPRHRSLVRTVILQRACRSVLLLPPPLTTPCSKPYWIRRFLPCSVRKLDLLPKSDRYFCWKIYVALLVIVALEKIM</sequence>
<name>A0A834M1F1_RHYFE</name>
<evidence type="ECO:0000313" key="4">
    <source>
        <dbReference type="Proteomes" id="UP000625711"/>
    </source>
</evidence>
<gene>
    <name evidence="3" type="ORF">GWI33_000697</name>
    <name evidence="2" type="ORF">GWI33_000729</name>
</gene>
<dbReference type="EMBL" id="JAACXV010018597">
    <property type="protein sequence ID" value="KAF7264044.1"/>
    <property type="molecule type" value="Genomic_DNA"/>
</dbReference>
<evidence type="ECO:0000313" key="3">
    <source>
        <dbReference type="EMBL" id="KAF7264061.1"/>
    </source>
</evidence>
<dbReference type="AlphaFoldDB" id="A0A834M1F1"/>
<evidence type="ECO:0000256" key="1">
    <source>
        <dbReference type="SAM" id="MobiDB-lite"/>
    </source>
</evidence>
<dbReference type="Proteomes" id="UP000625711">
    <property type="component" value="Unassembled WGS sequence"/>
</dbReference>
<reference evidence="3" key="1">
    <citation type="submission" date="2020-08" db="EMBL/GenBank/DDBJ databases">
        <title>Genome sequencing and assembly of the red palm weevil Rhynchophorus ferrugineus.</title>
        <authorList>
            <person name="Dias G.B."/>
            <person name="Bergman C.M."/>
            <person name="Manee M."/>
        </authorList>
    </citation>
    <scope>NUCLEOTIDE SEQUENCE</scope>
    <source>
        <strain evidence="3">AA-2017</strain>
        <tissue evidence="3">Whole larva</tissue>
    </source>
</reference>